<dbReference type="GeneID" id="301306575"/>
<name>A0A0D0WY70_9ACTN</name>
<dbReference type="Proteomes" id="UP000032254">
    <property type="component" value="Unassembled WGS sequence"/>
</dbReference>
<dbReference type="RefSeq" id="WP_043966632.1">
    <property type="nucleotide sequence ID" value="NZ_JXSX01000002.1"/>
</dbReference>
<dbReference type="PATRIC" id="fig|47853.6.peg.4441"/>
<proteinExistence type="predicted"/>
<protein>
    <submittedName>
        <fullName evidence="1">Uncharacterized protein</fullName>
    </submittedName>
</protein>
<accession>A0A0D0WY70</accession>
<organism evidence="1 2">
    <name type="scientific">Micromonospora haikouensis</name>
    <dbReference type="NCBI Taxonomy" id="686309"/>
    <lineage>
        <taxon>Bacteria</taxon>
        <taxon>Bacillati</taxon>
        <taxon>Actinomycetota</taxon>
        <taxon>Actinomycetes</taxon>
        <taxon>Micromonosporales</taxon>
        <taxon>Micromonosporaceae</taxon>
        <taxon>Micromonospora</taxon>
    </lineage>
</organism>
<sequence>MAELLLLAAPTSIRVHSDGSSMAITFGSVGELRAWLDAAGLNAPDLLISERERVNSDGRPVRSLNAYPTWHGWEIYADATDYLDVSPLDTATADALAAVAVG</sequence>
<gene>
    <name evidence="1" type="ORF">TK50_21215</name>
</gene>
<reference evidence="1 2" key="1">
    <citation type="submission" date="2015-01" db="EMBL/GenBank/DDBJ databases">
        <title>Sequencing and annotation of Micromonospora carbonacea strain JXNU-1 genome.</title>
        <authorList>
            <person name="Long Z."/>
            <person name="Huang Y."/>
            <person name="Jiang Y."/>
        </authorList>
    </citation>
    <scope>NUCLEOTIDE SEQUENCE [LARGE SCALE GENOMIC DNA]</scope>
    <source>
        <strain evidence="1 2">JXNU-1</strain>
    </source>
</reference>
<dbReference type="AlphaFoldDB" id="A0A0D0WY70"/>
<dbReference type="OrthoDB" id="3387385at2"/>
<keyword evidence="2" id="KW-1185">Reference proteome</keyword>
<dbReference type="EMBL" id="JXSX01000002">
    <property type="protein sequence ID" value="KIR63544.1"/>
    <property type="molecule type" value="Genomic_DNA"/>
</dbReference>
<evidence type="ECO:0000313" key="1">
    <source>
        <dbReference type="EMBL" id="KIR63544.1"/>
    </source>
</evidence>
<evidence type="ECO:0000313" key="2">
    <source>
        <dbReference type="Proteomes" id="UP000032254"/>
    </source>
</evidence>
<comment type="caution">
    <text evidence="1">The sequence shown here is derived from an EMBL/GenBank/DDBJ whole genome shotgun (WGS) entry which is preliminary data.</text>
</comment>